<sequence>MFKVKGIIEIDDHEKHIENKFYVDGNWCVEHQHIIEHIKDQGSFSQECYVGLDEENQKDMVLQISQFALFIVVGCDRIKAKWDGNNNTSELDTPPIVSHELVKVAPRHFISNMLNVYWPYLDRFWSKKEINEIETKQRDLIKRYYNDQHIEQIIDLYKHTMSFNETWDKIDVPFNRLRQFCDGLATVFLNTMFVELDFSILKWEKDDNRTSMTNLTLEGIFQYKQMNHIPIM</sequence>
<dbReference type="PANTHER" id="PTHR37067:SF3">
    <property type="entry name" value="PX DOMAIN-CONTAINING PROTEIN"/>
    <property type="match status" value="1"/>
</dbReference>
<gene>
    <name evidence="1" type="ORF">CSSPJE1EN1_LOCUS6333</name>
</gene>
<protein>
    <submittedName>
        <fullName evidence="1">Uncharacterized protein</fullName>
    </submittedName>
</protein>
<name>A0ABP0W259_9BRYO</name>
<dbReference type="Proteomes" id="UP001497444">
    <property type="component" value="Chromosome 13"/>
</dbReference>
<dbReference type="EMBL" id="OZ020108">
    <property type="protein sequence ID" value="CAK9260855.1"/>
    <property type="molecule type" value="Genomic_DNA"/>
</dbReference>
<evidence type="ECO:0000313" key="1">
    <source>
        <dbReference type="EMBL" id="CAK9260855.1"/>
    </source>
</evidence>
<reference evidence="1" key="1">
    <citation type="submission" date="2024-02" db="EMBL/GenBank/DDBJ databases">
        <authorList>
            <consortium name="ELIXIR-Norway"/>
            <consortium name="Elixir Norway"/>
        </authorList>
    </citation>
    <scope>NUCLEOTIDE SEQUENCE</scope>
</reference>
<organism evidence="1 2">
    <name type="scientific">Sphagnum jensenii</name>
    <dbReference type="NCBI Taxonomy" id="128206"/>
    <lineage>
        <taxon>Eukaryota</taxon>
        <taxon>Viridiplantae</taxon>
        <taxon>Streptophyta</taxon>
        <taxon>Embryophyta</taxon>
        <taxon>Bryophyta</taxon>
        <taxon>Sphagnophytina</taxon>
        <taxon>Sphagnopsida</taxon>
        <taxon>Sphagnales</taxon>
        <taxon>Sphagnaceae</taxon>
        <taxon>Sphagnum</taxon>
    </lineage>
</organism>
<dbReference type="PANTHER" id="PTHR37067">
    <property type="entry name" value="PX DOMAIN-CONTAINING PROTEIN"/>
    <property type="match status" value="1"/>
</dbReference>
<accession>A0ABP0W259</accession>
<evidence type="ECO:0000313" key="2">
    <source>
        <dbReference type="Proteomes" id="UP001497444"/>
    </source>
</evidence>
<keyword evidence="2" id="KW-1185">Reference proteome</keyword>
<proteinExistence type="predicted"/>